<sequence>MSSQSLFQSYCPPTVYDGFVSEYAGFWTSLATEQLFFTTGSFTNKYNPSRRPWTRMAVST</sequence>
<dbReference type="EMBL" id="JAMSKV010000001">
    <property type="protein sequence ID" value="MCQ8277287.1"/>
    <property type="molecule type" value="Genomic_DNA"/>
</dbReference>
<dbReference type="Proteomes" id="UP001524587">
    <property type="component" value="Unassembled WGS sequence"/>
</dbReference>
<proteinExistence type="predicted"/>
<evidence type="ECO:0000313" key="2">
    <source>
        <dbReference type="Proteomes" id="UP001524587"/>
    </source>
</evidence>
<evidence type="ECO:0000313" key="1">
    <source>
        <dbReference type="EMBL" id="MCQ8277287.1"/>
    </source>
</evidence>
<organism evidence="1 2">
    <name type="scientific">Endosaccharibacter trunci</name>
    <dbReference type="NCBI Taxonomy" id="2812733"/>
    <lineage>
        <taxon>Bacteria</taxon>
        <taxon>Pseudomonadati</taxon>
        <taxon>Pseudomonadota</taxon>
        <taxon>Alphaproteobacteria</taxon>
        <taxon>Acetobacterales</taxon>
        <taxon>Acetobacteraceae</taxon>
        <taxon>Endosaccharibacter</taxon>
    </lineage>
</organism>
<accession>A0ABT1W337</accession>
<dbReference type="RefSeq" id="WP_422862719.1">
    <property type="nucleotide sequence ID" value="NZ_JAMSKV010000001.1"/>
</dbReference>
<name>A0ABT1W337_9PROT</name>
<protein>
    <submittedName>
        <fullName evidence="1">Uncharacterized protein</fullName>
    </submittedName>
</protein>
<gene>
    <name evidence="1" type="ORF">NFI95_02335</name>
</gene>
<keyword evidence="2" id="KW-1185">Reference proteome</keyword>
<reference evidence="1 2" key="1">
    <citation type="submission" date="2022-06" db="EMBL/GenBank/DDBJ databases">
        <title>Endosaccharibacter gen. nov., sp. nov., endophytic bacteria isolated from sugarcane.</title>
        <authorList>
            <person name="Pitiwittayakul N."/>
            <person name="Yukphan P."/>
            <person name="Charoenyingcharoen P."/>
            <person name="Tanasupawat S."/>
        </authorList>
    </citation>
    <scope>NUCLEOTIDE SEQUENCE [LARGE SCALE GENOMIC DNA]</scope>
    <source>
        <strain evidence="1 2">KSS8</strain>
    </source>
</reference>
<comment type="caution">
    <text evidence="1">The sequence shown here is derived from an EMBL/GenBank/DDBJ whole genome shotgun (WGS) entry which is preliminary data.</text>
</comment>